<dbReference type="SUPFAM" id="SSF53927">
    <property type="entry name" value="Cytidine deaminase-like"/>
    <property type="match status" value="1"/>
</dbReference>
<dbReference type="AlphaFoldDB" id="A0A7H8Q5D3"/>
<evidence type="ECO:0000259" key="1">
    <source>
        <dbReference type="PROSITE" id="PS51747"/>
    </source>
</evidence>
<dbReference type="Pfam" id="PF00383">
    <property type="entry name" value="dCMP_cyt_deam_1"/>
    <property type="match status" value="1"/>
</dbReference>
<dbReference type="Gene3D" id="3.40.140.10">
    <property type="entry name" value="Cytidine Deaminase, domain 2"/>
    <property type="match status" value="1"/>
</dbReference>
<dbReference type="PROSITE" id="PS51747">
    <property type="entry name" value="CYT_DCMP_DEAMINASES_2"/>
    <property type="match status" value="1"/>
</dbReference>
<dbReference type="Proteomes" id="UP000509222">
    <property type="component" value="Chromosome"/>
</dbReference>
<reference evidence="3" key="2">
    <citation type="submission" date="2020-06" db="EMBL/GenBank/DDBJ databases">
        <title>Isolation of Planomicrobium glaciei.</title>
        <authorList>
            <person name="Malisova L."/>
            <person name="Safrankova R."/>
            <person name="Jakubu V."/>
            <person name="Spanelova P."/>
        </authorList>
    </citation>
    <scope>NUCLEOTIDE SEQUENCE [LARGE SCALE GENOMIC DNA]</scope>
    <source>
        <strain evidence="3">NRL-ATB46093</strain>
    </source>
</reference>
<accession>A0A7H8Q5D3</accession>
<name>A0A7H8Q5D3_9BACL</name>
<keyword evidence="3" id="KW-1185">Reference proteome</keyword>
<proteinExistence type="predicted"/>
<dbReference type="InterPro" id="IPR016193">
    <property type="entry name" value="Cytidine_deaminase-like"/>
</dbReference>
<dbReference type="RefSeq" id="WP_051413804.1">
    <property type="nucleotide sequence ID" value="NZ_CP051177.1"/>
</dbReference>
<dbReference type="GO" id="GO:0003824">
    <property type="term" value="F:catalytic activity"/>
    <property type="evidence" value="ECO:0007669"/>
    <property type="project" value="InterPro"/>
</dbReference>
<reference evidence="2 3" key="1">
    <citation type="submission" date="2020-04" db="EMBL/GenBank/DDBJ databases">
        <authorList>
            <person name="Pajer P."/>
            <person name="Broz P."/>
        </authorList>
    </citation>
    <scope>NUCLEOTIDE SEQUENCE [LARGE SCALE GENOMIC DNA]</scope>
    <source>
        <strain evidence="3">NRL-ATB46093</strain>
    </source>
</reference>
<evidence type="ECO:0000313" key="2">
    <source>
        <dbReference type="EMBL" id="QKX49149.1"/>
    </source>
</evidence>
<dbReference type="CDD" id="cd01285">
    <property type="entry name" value="nucleoside_deaminase"/>
    <property type="match status" value="1"/>
</dbReference>
<protein>
    <submittedName>
        <fullName evidence="2">Nucleoside deaminase</fullName>
    </submittedName>
</protein>
<dbReference type="InterPro" id="IPR002125">
    <property type="entry name" value="CMP_dCMP_dom"/>
</dbReference>
<feature type="domain" description="CMP/dCMP-type deaminase" evidence="1">
    <location>
        <begin position="4"/>
        <end position="120"/>
    </location>
</feature>
<gene>
    <name evidence="2" type="ORF">HF394_00415</name>
</gene>
<sequence>MEWTEIPYVWQECFKEAWKSFQEGSRPIGALIADEQGEILARGKSAAFNELTDCVVTNNELAHAEINALLKLDNRLYPKRNTFVLYSTMEPCPLCFGAFYMSGLRKLEYAANDNFAGSANLKGATPYLSRKPIQINGPVSYLENLSIVLNLYFDTVTQYEKSHPVRTLMAAAYVSAAQLAAQ</sequence>
<dbReference type="PANTHER" id="PTHR11079:SF179">
    <property type="entry name" value="TRNA(ADENINE(34)) DEAMINASE, CHLOROPLASTIC"/>
    <property type="match status" value="1"/>
</dbReference>
<dbReference type="PANTHER" id="PTHR11079">
    <property type="entry name" value="CYTOSINE DEAMINASE FAMILY MEMBER"/>
    <property type="match status" value="1"/>
</dbReference>
<evidence type="ECO:0000313" key="3">
    <source>
        <dbReference type="Proteomes" id="UP000509222"/>
    </source>
</evidence>
<dbReference type="EMBL" id="CP051177">
    <property type="protein sequence ID" value="QKX49149.1"/>
    <property type="molecule type" value="Genomic_DNA"/>
</dbReference>
<organism evidence="2 3">
    <name type="scientific">Planococcus glaciei</name>
    <dbReference type="NCBI Taxonomy" id="459472"/>
    <lineage>
        <taxon>Bacteria</taxon>
        <taxon>Bacillati</taxon>
        <taxon>Bacillota</taxon>
        <taxon>Bacilli</taxon>
        <taxon>Bacillales</taxon>
        <taxon>Caryophanaceae</taxon>
        <taxon>Planococcus</taxon>
    </lineage>
</organism>